<organism evidence="1 2">
    <name type="scientific">Algoriphagus boritolerans DSM 17298 = JCM 18970</name>
    <dbReference type="NCBI Taxonomy" id="1120964"/>
    <lineage>
        <taxon>Bacteria</taxon>
        <taxon>Pseudomonadati</taxon>
        <taxon>Bacteroidota</taxon>
        <taxon>Cytophagia</taxon>
        <taxon>Cytophagales</taxon>
        <taxon>Cyclobacteriaceae</taxon>
        <taxon>Algoriphagus</taxon>
    </lineage>
</organism>
<accession>A0A1H5UH23</accession>
<sequence>MKRKMGIGLLVNFPNRFYSFVFKKLNILKMDIQNRKLDLIKSLISIEDEESIDFLEAYLKEKPYRLSKSELLNRADLASENIVSGKYQDQDDLEKESESW</sequence>
<proteinExistence type="predicted"/>
<protein>
    <submittedName>
        <fullName evidence="1">Uncharacterized protein</fullName>
    </submittedName>
</protein>
<reference evidence="2" key="1">
    <citation type="submission" date="2016-10" db="EMBL/GenBank/DDBJ databases">
        <authorList>
            <person name="Varghese N."/>
            <person name="Submissions S."/>
        </authorList>
    </citation>
    <scope>NUCLEOTIDE SEQUENCE [LARGE SCALE GENOMIC DNA]</scope>
    <source>
        <strain evidence="2">DSM 17298</strain>
    </source>
</reference>
<dbReference type="RefSeq" id="WP_103923932.1">
    <property type="nucleotide sequence ID" value="NZ_FNVR01000004.1"/>
</dbReference>
<dbReference type="AlphaFoldDB" id="A0A1H5UH23"/>
<dbReference type="OrthoDB" id="826830at2"/>
<gene>
    <name evidence="1" type="ORF">SAMN03080598_01269</name>
</gene>
<dbReference type="EMBL" id="FNVR01000004">
    <property type="protein sequence ID" value="SEF74343.1"/>
    <property type="molecule type" value="Genomic_DNA"/>
</dbReference>
<name>A0A1H5UH23_9BACT</name>
<evidence type="ECO:0000313" key="2">
    <source>
        <dbReference type="Proteomes" id="UP000236736"/>
    </source>
</evidence>
<keyword evidence="2" id="KW-1185">Reference proteome</keyword>
<dbReference type="STRING" id="1120964.GCA_001313265_05950"/>
<dbReference type="Proteomes" id="UP000236736">
    <property type="component" value="Unassembled WGS sequence"/>
</dbReference>
<evidence type="ECO:0000313" key="1">
    <source>
        <dbReference type="EMBL" id="SEF74343.1"/>
    </source>
</evidence>